<evidence type="ECO:0000313" key="1">
    <source>
        <dbReference type="EMBL" id="QKW49922.1"/>
    </source>
</evidence>
<protein>
    <submittedName>
        <fullName evidence="1">Transcriptional regulator</fullName>
    </submittedName>
</protein>
<reference evidence="1 2" key="1">
    <citation type="submission" date="2020-06" db="EMBL/GenBank/DDBJ databases">
        <title>Genome mining for natural products.</title>
        <authorList>
            <person name="Zhang B."/>
            <person name="Shi J."/>
            <person name="Ge H."/>
        </authorList>
    </citation>
    <scope>NUCLEOTIDE SEQUENCE [LARGE SCALE GENOMIC DNA]</scope>
    <source>
        <strain evidence="1 2">NA00687</strain>
    </source>
</reference>
<sequence length="477" mass="51194">MGTAKNYKERQANERLRALIAEADCSHSGLARQVNMCGRAHGMDLRYDKTSVSRWLRGQRPRDTVPKVIAEVLSGKLGRRVTLHEMGMAAEQDVNGAKGPQLPLSLHDALLRACALWQADAQDVSMRPKAPTSVAKTDLVTVAGLVEASRDWLITEPDRSAAHRGTRRVGVPDVAALWATTGALVDLDHRFGGGHIRPVVVHQLSGVVAELLRGEYKEAVGRRLFACAARLSELVGYMAFDTNQLMPAQCYYTQALRLAQAAGDRAFGSYVISAGLGRLALAMGNPRETVHLAKAAQEGARGDITPQIRSVQYAIEARGHALLGDRHSFQSVADRAEEALGTSVGATGDARSACDLGISFDTAYLAGERALGYQDLGQLKQALQWAEEGARAHPQARVRRRALSTLSLATMMVRSREVQAGCAVARRAMSLVKAVQSEQCVTALRGLTGALDSVGDETALREFRTTLADAPAVASSA</sequence>
<evidence type="ECO:0000313" key="2">
    <source>
        <dbReference type="Proteomes" id="UP000509303"/>
    </source>
</evidence>
<organism evidence="1 2">
    <name type="scientific">Streptomyces buecherae</name>
    <dbReference type="NCBI Taxonomy" id="2763006"/>
    <lineage>
        <taxon>Bacteria</taxon>
        <taxon>Bacillati</taxon>
        <taxon>Actinomycetota</taxon>
        <taxon>Actinomycetes</taxon>
        <taxon>Kitasatosporales</taxon>
        <taxon>Streptomycetaceae</taxon>
        <taxon>Streptomyces</taxon>
    </lineage>
</organism>
<dbReference type="Gene3D" id="1.25.40.10">
    <property type="entry name" value="Tetratricopeptide repeat domain"/>
    <property type="match status" value="1"/>
</dbReference>
<dbReference type="Proteomes" id="UP000509303">
    <property type="component" value="Chromosome"/>
</dbReference>
<dbReference type="InterPro" id="IPR011990">
    <property type="entry name" value="TPR-like_helical_dom_sf"/>
</dbReference>
<gene>
    <name evidence="1" type="ORF">HUT08_10620</name>
</gene>
<dbReference type="RefSeq" id="WP_176161657.1">
    <property type="nucleotide sequence ID" value="NZ_CP054929.1"/>
</dbReference>
<proteinExistence type="predicted"/>
<keyword evidence="2" id="KW-1185">Reference proteome</keyword>
<accession>A0A7H8N683</accession>
<name>A0A7H8N683_9ACTN</name>
<dbReference type="EMBL" id="CP054929">
    <property type="protein sequence ID" value="QKW49922.1"/>
    <property type="molecule type" value="Genomic_DNA"/>
</dbReference>
<dbReference type="AlphaFoldDB" id="A0A7H8N683"/>